<dbReference type="GO" id="GO:0005886">
    <property type="term" value="C:plasma membrane"/>
    <property type="evidence" value="ECO:0007669"/>
    <property type="project" value="TreeGrafter"/>
</dbReference>
<keyword evidence="3" id="KW-0067">ATP-binding</keyword>
<dbReference type="PANTHER" id="PTHR30258">
    <property type="entry name" value="TYPE II SECRETION SYSTEM PROTEIN GSPE-RELATED"/>
    <property type="match status" value="1"/>
</dbReference>
<name>F8IKZ5_ALIAT</name>
<evidence type="ECO:0000259" key="4">
    <source>
        <dbReference type="PROSITE" id="PS00662"/>
    </source>
</evidence>
<organism evidence="5 6">
    <name type="scientific">Alicyclobacillus acidocaldarius (strain Tc-4-1)</name>
    <name type="common">Bacillus acidocaldarius</name>
    <dbReference type="NCBI Taxonomy" id="1048834"/>
    <lineage>
        <taxon>Bacteria</taxon>
        <taxon>Bacillati</taxon>
        <taxon>Bacillota</taxon>
        <taxon>Bacilli</taxon>
        <taxon>Bacillales</taxon>
        <taxon>Alicyclobacillaceae</taxon>
        <taxon>Alicyclobacillus</taxon>
    </lineage>
</organism>
<dbReference type="Pfam" id="PF00437">
    <property type="entry name" value="T2SSE"/>
    <property type="match status" value="1"/>
</dbReference>
<dbReference type="EMBL" id="CP002902">
    <property type="protein sequence ID" value="AEJ42375.1"/>
    <property type="molecule type" value="Genomic_DNA"/>
</dbReference>
<comment type="similarity">
    <text evidence="1">Belongs to the GSP E family.</text>
</comment>
<dbReference type="Pfam" id="PF05157">
    <property type="entry name" value="MshEN"/>
    <property type="match status" value="1"/>
</dbReference>
<dbReference type="Gene3D" id="3.30.450.90">
    <property type="match status" value="1"/>
</dbReference>
<dbReference type="FunFam" id="3.40.50.300:FF:000398">
    <property type="entry name" value="Type IV pilus assembly ATPase PilB"/>
    <property type="match status" value="1"/>
</dbReference>
<proteinExistence type="inferred from homology"/>
<dbReference type="InterPro" id="IPR037257">
    <property type="entry name" value="T2SS_E_N_sf"/>
</dbReference>
<dbReference type="SUPFAM" id="SSF52540">
    <property type="entry name" value="P-loop containing nucleoside triphosphate hydrolases"/>
    <property type="match status" value="1"/>
</dbReference>
<dbReference type="InterPro" id="IPR003593">
    <property type="entry name" value="AAA+_ATPase"/>
</dbReference>
<accession>F8IKZ5</accession>
<keyword evidence="2" id="KW-0547">Nucleotide-binding</keyword>
<dbReference type="KEGG" id="aad:TC41_0409"/>
<feature type="domain" description="Bacterial type II secretion system protein E" evidence="4">
    <location>
        <begin position="378"/>
        <end position="392"/>
    </location>
</feature>
<gene>
    <name evidence="5" type="primary">pilB</name>
    <name evidence="5" type="ordered locus">TC41_0409</name>
</gene>
<dbReference type="PROSITE" id="PS00662">
    <property type="entry name" value="T2SP_E"/>
    <property type="match status" value="1"/>
</dbReference>
<dbReference type="HOGENOM" id="CLU_013446_10_3_9"/>
<evidence type="ECO:0000256" key="3">
    <source>
        <dbReference type="ARBA" id="ARBA00022840"/>
    </source>
</evidence>
<sequence>MEVTALARKRMGELLVESGMLAPEQLEMALAEQRETGARLGDILINNGYITEQQLVEVLEFQLGIPHVILANMKIDPEVLKLMPERLAETYVLIPYRKSGNRLYVAMADPLDYYAIDDLRRSTNLVIVPAIATRQDIQAAISRHYRGNEVFETAVRSVAEAAPQRAEPEPENRADSPVVRALNQILIEASDAGASDVHLDPQADGVLLRFRVDGFLRTERVIPRNLQSGLVARVKILARLNIAEQRLPQDGRFEFAEGGRKVDVRVSTMPTAHGEKVVLRVFDLAKRAFSLDELGFSPANRAAFERMITKPYGAVLITGPTGSGKTSTLYAALKRLATPEVNVITIEDPIEYQLEGVNQVQVNPAAGLTFARGLRAILRQDPDIIMVGEIRDNETAEIAMRAALTGHRVLSTLHTNDAASAINRLIDMGVPAYMMASGVIGVVAQRLVRLVCPRCKHERPATPLEQELLEQNGFSADGLVEGRGCAACGNTGYKGRMAVQEVLEVDDDIARLILTSRSTEDYLRAAKERGMRTMFQDGLEKALQGKTTVQEVLRVTAAT</sequence>
<reference evidence="6" key="2">
    <citation type="submission" date="2011-06" db="EMBL/GenBank/DDBJ databases">
        <title>The complete genome sequence of Alicyclobacillus acidocaldarius sp. Tc-4-1.</title>
        <authorList>
            <person name="Chen Y."/>
            <person name="He Y."/>
            <person name="Dong Z."/>
            <person name="Hu S."/>
        </authorList>
    </citation>
    <scope>NUCLEOTIDE SEQUENCE [LARGE SCALE GENOMIC DNA]</scope>
    <source>
        <strain evidence="6">Tc-4-1</strain>
    </source>
</reference>
<dbReference type="FunFam" id="3.30.300.160:FF:000002">
    <property type="entry name" value="Type II secretion system protein E"/>
    <property type="match status" value="1"/>
</dbReference>
<dbReference type="InterPro" id="IPR001482">
    <property type="entry name" value="T2SS/T4SS_dom"/>
</dbReference>
<dbReference type="SMART" id="SM00382">
    <property type="entry name" value="AAA"/>
    <property type="match status" value="1"/>
</dbReference>
<protein>
    <submittedName>
        <fullName evidence="5">Type II secretion system protein E</fullName>
    </submittedName>
</protein>
<dbReference type="PANTHER" id="PTHR30258:SF1">
    <property type="entry name" value="PROTEIN TRANSPORT PROTEIN HOFB HOMOLOG"/>
    <property type="match status" value="1"/>
</dbReference>
<dbReference type="GO" id="GO:0005524">
    <property type="term" value="F:ATP binding"/>
    <property type="evidence" value="ECO:0007669"/>
    <property type="project" value="UniProtKB-KW"/>
</dbReference>
<dbReference type="CDD" id="cd01129">
    <property type="entry name" value="PulE-GspE-like"/>
    <property type="match status" value="1"/>
</dbReference>
<dbReference type="eggNOG" id="COG2804">
    <property type="taxonomic scope" value="Bacteria"/>
</dbReference>
<dbReference type="AlphaFoldDB" id="F8IKZ5"/>
<evidence type="ECO:0000256" key="2">
    <source>
        <dbReference type="ARBA" id="ARBA00022741"/>
    </source>
</evidence>
<dbReference type="Gene3D" id="3.30.300.160">
    <property type="entry name" value="Type II secretion system, protein E, N-terminal domain"/>
    <property type="match status" value="1"/>
</dbReference>
<dbReference type="InterPro" id="IPR007831">
    <property type="entry name" value="T2SS_GspE_N"/>
</dbReference>
<dbReference type="PATRIC" id="fig|1048834.4.peg.381"/>
<dbReference type="Proteomes" id="UP000000292">
    <property type="component" value="Chromosome"/>
</dbReference>
<evidence type="ECO:0000256" key="1">
    <source>
        <dbReference type="ARBA" id="ARBA00006611"/>
    </source>
</evidence>
<dbReference type="InterPro" id="IPR027417">
    <property type="entry name" value="P-loop_NTPase"/>
</dbReference>
<dbReference type="Gene3D" id="3.40.50.300">
    <property type="entry name" value="P-loop containing nucleotide triphosphate hydrolases"/>
    <property type="match status" value="1"/>
</dbReference>
<evidence type="ECO:0000313" key="6">
    <source>
        <dbReference type="Proteomes" id="UP000000292"/>
    </source>
</evidence>
<dbReference type="SUPFAM" id="SSF160246">
    <property type="entry name" value="EspE N-terminal domain-like"/>
    <property type="match status" value="1"/>
</dbReference>
<dbReference type="STRING" id="1048834.TC41_0409"/>
<evidence type="ECO:0000313" key="5">
    <source>
        <dbReference type="EMBL" id="AEJ42375.1"/>
    </source>
</evidence>
<dbReference type="GO" id="GO:0016887">
    <property type="term" value="F:ATP hydrolysis activity"/>
    <property type="evidence" value="ECO:0007669"/>
    <property type="project" value="TreeGrafter"/>
</dbReference>
<reference evidence="5 6" key="1">
    <citation type="journal article" date="2011" name="J. Bacteriol.">
        <title>Complete Genome Sequence of Alicyclobacillus acidocaldarius Strain Tc-4-1.</title>
        <authorList>
            <person name="Chen Y."/>
            <person name="He Y."/>
            <person name="Zhang B."/>
            <person name="Yang J."/>
            <person name="Li W."/>
            <person name="Dong Z."/>
            <person name="Hu S."/>
        </authorList>
    </citation>
    <scope>NUCLEOTIDE SEQUENCE [LARGE SCALE GENOMIC DNA]</scope>
    <source>
        <strain evidence="5 6">Tc-4-1</strain>
    </source>
</reference>